<dbReference type="RefSeq" id="WP_267928767.1">
    <property type="nucleotide sequence ID" value="NZ_AP024233.1"/>
</dbReference>
<keyword evidence="2" id="KW-1185">Reference proteome</keyword>
<accession>A0A915TZU6</accession>
<dbReference type="AlphaFoldDB" id="A0A915TZU6"/>
<reference evidence="1" key="1">
    <citation type="submission" date="2020-12" db="EMBL/GenBank/DDBJ databases">
        <title>Desulfobium dissulfuricans gen. nov., sp. nov., a novel mesophilic, sulfate-reducing bacterium isolated from a deep-sea hydrothermal vent.</title>
        <authorList>
            <person name="Hashimoto Y."/>
            <person name="Tame A."/>
            <person name="Sawayama S."/>
            <person name="Miyazaki J."/>
            <person name="Takai K."/>
            <person name="Nakagawa S."/>
        </authorList>
    </citation>
    <scope>NUCLEOTIDE SEQUENCE</scope>
    <source>
        <strain evidence="1">GF1</strain>
    </source>
</reference>
<evidence type="ECO:0000313" key="2">
    <source>
        <dbReference type="Proteomes" id="UP001063350"/>
    </source>
</evidence>
<protein>
    <submittedName>
        <fullName evidence="1">Uncharacterized protein</fullName>
    </submittedName>
</protein>
<name>A0A915TZU6_9BACT</name>
<dbReference type="KEGG" id="ddu:GF1_12570"/>
<organism evidence="1 2">
    <name type="scientific">Desulfolithobacter dissulfuricans</name>
    <dbReference type="NCBI Taxonomy" id="2795293"/>
    <lineage>
        <taxon>Bacteria</taxon>
        <taxon>Pseudomonadati</taxon>
        <taxon>Thermodesulfobacteriota</taxon>
        <taxon>Desulfobulbia</taxon>
        <taxon>Desulfobulbales</taxon>
        <taxon>Desulfobulbaceae</taxon>
        <taxon>Desulfolithobacter</taxon>
    </lineage>
</organism>
<evidence type="ECO:0000313" key="1">
    <source>
        <dbReference type="EMBL" id="BCO08881.1"/>
    </source>
</evidence>
<sequence>MSQIETIPESLGDFAAVLVREISRSLALMRHDAPLIRVDRVRIRFGQPEGEDSVLTDRYPFLADGWVVEMEMDPLVQARLQGEPLPEEPAVRTLLDIFKDHSITDIKGVNRDWSAFFKHHGLETIGQLAAISTNQLSALARQRRSVKLWELHGKARLLQSDMVYFPSTALDRDRLYTLLKMDPEELLQRAGATKVSRAEIERLGEIMELLAIVVDSRVLQSMRLRDLLW</sequence>
<dbReference type="EMBL" id="AP024233">
    <property type="protein sequence ID" value="BCO08881.1"/>
    <property type="molecule type" value="Genomic_DNA"/>
</dbReference>
<proteinExistence type="predicted"/>
<gene>
    <name evidence="1" type="ORF">GF1_12570</name>
</gene>
<dbReference type="Proteomes" id="UP001063350">
    <property type="component" value="Chromosome"/>
</dbReference>